<gene>
    <name evidence="7" type="ORF">UV09_C0003G0002</name>
</gene>
<dbReference type="GO" id="GO:0051287">
    <property type="term" value="F:NAD binding"/>
    <property type="evidence" value="ECO:0007669"/>
    <property type="project" value="InterPro"/>
</dbReference>
<organism evidence="7 8">
    <name type="scientific">Candidatus Gottesmanbacteria bacterium GW2011_GWA2_42_18</name>
    <dbReference type="NCBI Taxonomy" id="1618442"/>
    <lineage>
        <taxon>Bacteria</taxon>
        <taxon>Candidatus Gottesmaniibacteriota</taxon>
    </lineage>
</organism>
<dbReference type="PROSITE" id="PS00671">
    <property type="entry name" value="D_2_HYDROXYACID_DH_3"/>
    <property type="match status" value="1"/>
</dbReference>
<dbReference type="InterPro" id="IPR006139">
    <property type="entry name" value="D-isomer_2_OHA_DH_cat_dom"/>
</dbReference>
<reference evidence="7 8" key="1">
    <citation type="journal article" date="2015" name="Nature">
        <title>rRNA introns, odd ribosomes, and small enigmatic genomes across a large radiation of phyla.</title>
        <authorList>
            <person name="Brown C.T."/>
            <person name="Hug L.A."/>
            <person name="Thomas B.C."/>
            <person name="Sharon I."/>
            <person name="Castelle C.J."/>
            <person name="Singh A."/>
            <person name="Wilkins M.J."/>
            <person name="Williams K.H."/>
            <person name="Banfield J.F."/>
        </authorList>
    </citation>
    <scope>NUCLEOTIDE SEQUENCE [LARGE SCALE GENOMIC DNA]</scope>
</reference>
<dbReference type="AlphaFoldDB" id="A0A0G0ZG24"/>
<dbReference type="InterPro" id="IPR036291">
    <property type="entry name" value="NAD(P)-bd_dom_sf"/>
</dbReference>
<dbReference type="InterPro" id="IPR050418">
    <property type="entry name" value="D-iso_2-hydroxyacid_DH_PdxB"/>
</dbReference>
<dbReference type="FunFam" id="3.40.50.720:FF:000203">
    <property type="entry name" value="D-3-phosphoglycerate dehydrogenase (SerA)"/>
    <property type="match status" value="1"/>
</dbReference>
<evidence type="ECO:0000313" key="8">
    <source>
        <dbReference type="Proteomes" id="UP000034320"/>
    </source>
</evidence>
<sequence>MSYFLFLPVFLKNFGFLLIPDIIIIMKIVIPEYVEIVSDEYIRKLKKLAEVTVYADYPKTDEEIIRRIGRAELIAFNWIKINSRIIDRCPDLKYIITLSTGINFVDSNYASQKGIKVINCPTHNAQAVAEHIIALMLAISRNIVEAQTLIRKGRWKETPYMFTGTELSGKKLGLVGYGQIGKKVERLAKAMRMTVLFANSKTSTTDLDRLIAWSDYLSLSLPHAEKTHHLIDERRLNLMKETAYIVNCARGGIIDQKILIRFLKENKIAGAAIDVFENEPVDTDPSSDILELVNLPNVIATPHIAFNTKEAAVRLGEELLKNVKACLGGKPINVKN</sequence>
<feature type="domain" description="D-isomer specific 2-hydroxyacid dehydrogenase catalytic" evidence="5">
    <location>
        <begin position="38"/>
        <end position="331"/>
    </location>
</feature>
<comment type="caution">
    <text evidence="7">The sequence shown here is derived from an EMBL/GenBank/DDBJ whole genome shotgun (WGS) entry which is preliminary data.</text>
</comment>
<evidence type="ECO:0000313" key="7">
    <source>
        <dbReference type="EMBL" id="KKS47657.1"/>
    </source>
</evidence>
<dbReference type="Gene3D" id="3.40.50.720">
    <property type="entry name" value="NAD(P)-binding Rossmann-like Domain"/>
    <property type="match status" value="2"/>
</dbReference>
<comment type="similarity">
    <text evidence="1 4">Belongs to the D-isomer specific 2-hydroxyacid dehydrogenase family.</text>
</comment>
<proteinExistence type="inferred from homology"/>
<dbReference type="PATRIC" id="fig|1618442.3.peg.154"/>
<evidence type="ECO:0000259" key="6">
    <source>
        <dbReference type="Pfam" id="PF02826"/>
    </source>
</evidence>
<evidence type="ECO:0000259" key="5">
    <source>
        <dbReference type="Pfam" id="PF00389"/>
    </source>
</evidence>
<evidence type="ECO:0000256" key="1">
    <source>
        <dbReference type="ARBA" id="ARBA00005854"/>
    </source>
</evidence>
<evidence type="ECO:0000256" key="2">
    <source>
        <dbReference type="ARBA" id="ARBA00023002"/>
    </source>
</evidence>
<dbReference type="EMBL" id="LCDD01000003">
    <property type="protein sequence ID" value="KKS47657.1"/>
    <property type="molecule type" value="Genomic_DNA"/>
</dbReference>
<name>A0A0G0ZG24_9BACT</name>
<dbReference type="Proteomes" id="UP000034320">
    <property type="component" value="Unassembled WGS sequence"/>
</dbReference>
<dbReference type="PANTHER" id="PTHR43761">
    <property type="entry name" value="D-ISOMER SPECIFIC 2-HYDROXYACID DEHYDROGENASE FAMILY PROTEIN (AFU_ORTHOLOGUE AFUA_1G13630)"/>
    <property type="match status" value="1"/>
</dbReference>
<keyword evidence="3" id="KW-0520">NAD</keyword>
<keyword evidence="2 4" id="KW-0560">Oxidoreductase</keyword>
<accession>A0A0G0ZG24</accession>
<dbReference type="InterPro" id="IPR006140">
    <property type="entry name" value="D-isomer_DH_NAD-bd"/>
</dbReference>
<dbReference type="Pfam" id="PF00389">
    <property type="entry name" value="2-Hacid_dh"/>
    <property type="match status" value="1"/>
</dbReference>
<dbReference type="SUPFAM" id="SSF51735">
    <property type="entry name" value="NAD(P)-binding Rossmann-fold domains"/>
    <property type="match status" value="1"/>
</dbReference>
<dbReference type="GO" id="GO:0016616">
    <property type="term" value="F:oxidoreductase activity, acting on the CH-OH group of donors, NAD or NADP as acceptor"/>
    <property type="evidence" value="ECO:0007669"/>
    <property type="project" value="InterPro"/>
</dbReference>
<evidence type="ECO:0000256" key="3">
    <source>
        <dbReference type="ARBA" id="ARBA00023027"/>
    </source>
</evidence>
<protein>
    <submittedName>
        <fullName evidence="7">Phosphoglycerate dehydrogenase</fullName>
    </submittedName>
</protein>
<dbReference type="Pfam" id="PF02826">
    <property type="entry name" value="2-Hacid_dh_C"/>
    <property type="match status" value="1"/>
</dbReference>
<feature type="domain" description="D-isomer specific 2-hydroxyacid dehydrogenase NAD-binding" evidence="6">
    <location>
        <begin position="133"/>
        <end position="305"/>
    </location>
</feature>
<evidence type="ECO:0000256" key="4">
    <source>
        <dbReference type="RuleBase" id="RU003719"/>
    </source>
</evidence>
<dbReference type="SUPFAM" id="SSF52283">
    <property type="entry name" value="Formate/glycerate dehydrogenase catalytic domain-like"/>
    <property type="match status" value="1"/>
</dbReference>
<dbReference type="InterPro" id="IPR029753">
    <property type="entry name" value="D-isomer_DH_CS"/>
</dbReference>
<dbReference type="PANTHER" id="PTHR43761:SF1">
    <property type="entry name" value="D-ISOMER SPECIFIC 2-HYDROXYACID DEHYDROGENASE CATALYTIC DOMAIN-CONTAINING PROTEIN-RELATED"/>
    <property type="match status" value="1"/>
</dbReference>